<evidence type="ECO:0000256" key="1">
    <source>
        <dbReference type="ARBA" id="ARBA00022741"/>
    </source>
</evidence>
<dbReference type="EMBL" id="JACZDF010000002">
    <property type="protein sequence ID" value="MBD9698569.1"/>
    <property type="molecule type" value="Genomic_DNA"/>
</dbReference>
<keyword evidence="5" id="KW-1185">Reference proteome</keyword>
<dbReference type="GO" id="GO:0005524">
    <property type="term" value="F:ATP binding"/>
    <property type="evidence" value="ECO:0007669"/>
    <property type="project" value="UniProtKB-KW"/>
</dbReference>
<dbReference type="PROSITE" id="PS00211">
    <property type="entry name" value="ABC_TRANSPORTER_1"/>
    <property type="match status" value="1"/>
</dbReference>
<dbReference type="InterPro" id="IPR003593">
    <property type="entry name" value="AAA+_ATPase"/>
</dbReference>
<proteinExistence type="predicted"/>
<dbReference type="InterPro" id="IPR017871">
    <property type="entry name" value="ABC_transporter-like_CS"/>
</dbReference>
<comment type="caution">
    <text evidence="4">The sequence shown here is derived from an EMBL/GenBank/DDBJ whole genome shotgun (WGS) entry which is preliminary data.</text>
</comment>
<evidence type="ECO:0000313" key="4">
    <source>
        <dbReference type="EMBL" id="MBD9698569.1"/>
    </source>
</evidence>
<dbReference type="Pfam" id="PF00005">
    <property type="entry name" value="ABC_tran"/>
    <property type="match status" value="1"/>
</dbReference>
<protein>
    <submittedName>
        <fullName evidence="4">ATP-binding cassette domain-containing protein</fullName>
    </submittedName>
</protein>
<dbReference type="SUPFAM" id="SSF52540">
    <property type="entry name" value="P-loop containing nucleoside triphosphate hydrolases"/>
    <property type="match status" value="1"/>
</dbReference>
<dbReference type="InterPro" id="IPR027417">
    <property type="entry name" value="P-loop_NTPase"/>
</dbReference>
<accession>A0ABR9DN67</accession>
<reference evidence="4 5" key="1">
    <citation type="submission" date="2020-09" db="EMBL/GenBank/DDBJ databases">
        <title>Flavimobilis rhizosphaerae sp. nov., isolated from rhizosphere soil of Spartina alterniflora.</title>
        <authorList>
            <person name="Hanqin C."/>
        </authorList>
    </citation>
    <scope>NUCLEOTIDE SEQUENCE [LARGE SCALE GENOMIC DNA]</scope>
    <source>
        <strain evidence="4 5">GY 10621</strain>
    </source>
</reference>
<evidence type="ECO:0000256" key="2">
    <source>
        <dbReference type="ARBA" id="ARBA00022840"/>
    </source>
</evidence>
<dbReference type="InterPro" id="IPR003439">
    <property type="entry name" value="ABC_transporter-like_ATP-bd"/>
</dbReference>
<evidence type="ECO:0000313" key="5">
    <source>
        <dbReference type="Proteomes" id="UP000642107"/>
    </source>
</evidence>
<feature type="domain" description="ABC transporter" evidence="3">
    <location>
        <begin position="7"/>
        <end position="245"/>
    </location>
</feature>
<dbReference type="RefSeq" id="WP_192277980.1">
    <property type="nucleotide sequence ID" value="NZ_JACZDF010000002.1"/>
</dbReference>
<sequence length="256" mass="27225">MPSAPALVVTDLFAGYERSFVLQGVSLTVTPGDAPLGVVGESGAGKTTLLRAMQGVVKPDRGSVTWNGRAVHRVGRDKKLFASSVRRVLQGDLTEPERARTVTKLVEEGLKDARKAGRTVNRSVEELLDVVALPRHVAQRQGYTLSGGERQRVILARAIAGRPDILLLDEPLTALDPAMRGDIAANIAEITQDLGTAVVLVSHDLELVSRMTDEAIFLAGGKIVARGPVFATLASGEHPELRELAAAAPLAVQRIP</sequence>
<name>A0ABR9DN67_9MICO</name>
<dbReference type="InterPro" id="IPR015854">
    <property type="entry name" value="ABC_transpr_LolD-like"/>
</dbReference>
<dbReference type="PROSITE" id="PS50893">
    <property type="entry name" value="ABC_TRANSPORTER_2"/>
    <property type="match status" value="1"/>
</dbReference>
<evidence type="ECO:0000259" key="3">
    <source>
        <dbReference type="PROSITE" id="PS50893"/>
    </source>
</evidence>
<gene>
    <name evidence="4" type="ORF">IGS67_03545</name>
</gene>
<dbReference type="SMART" id="SM00382">
    <property type="entry name" value="AAA"/>
    <property type="match status" value="1"/>
</dbReference>
<dbReference type="Proteomes" id="UP000642107">
    <property type="component" value="Unassembled WGS sequence"/>
</dbReference>
<dbReference type="Gene3D" id="3.40.50.300">
    <property type="entry name" value="P-loop containing nucleotide triphosphate hydrolases"/>
    <property type="match status" value="1"/>
</dbReference>
<dbReference type="PANTHER" id="PTHR24220">
    <property type="entry name" value="IMPORT ATP-BINDING PROTEIN"/>
    <property type="match status" value="1"/>
</dbReference>
<keyword evidence="1" id="KW-0547">Nucleotide-binding</keyword>
<organism evidence="4 5">
    <name type="scientific">Flavimobilis rhizosphaerae</name>
    <dbReference type="NCBI Taxonomy" id="2775421"/>
    <lineage>
        <taxon>Bacteria</taxon>
        <taxon>Bacillati</taxon>
        <taxon>Actinomycetota</taxon>
        <taxon>Actinomycetes</taxon>
        <taxon>Micrococcales</taxon>
        <taxon>Jonesiaceae</taxon>
        <taxon>Flavimobilis</taxon>
    </lineage>
</organism>
<keyword evidence="2 4" id="KW-0067">ATP-binding</keyword>